<proteinExistence type="predicted"/>
<dbReference type="AlphaFoldDB" id="A0A1E3RAP6"/>
<keyword evidence="2" id="KW-0732">Signal</keyword>
<dbReference type="Proteomes" id="UP000094053">
    <property type="component" value="Unassembled WGS sequence"/>
</dbReference>
<evidence type="ECO:0000256" key="1">
    <source>
        <dbReference type="SAM" id="MobiDB-lite"/>
    </source>
</evidence>
<feature type="compositionally biased region" description="Low complexity" evidence="1">
    <location>
        <begin position="37"/>
        <end position="59"/>
    </location>
</feature>
<reference evidence="4" key="1">
    <citation type="submission" date="2016-09" db="EMBL/GenBank/DDBJ databases">
        <authorList>
            <person name="Greninger A.L."/>
            <person name="Jerome K.R."/>
            <person name="Mcnair B."/>
            <person name="Wallis C."/>
            <person name="Fang F."/>
        </authorList>
    </citation>
    <scope>NUCLEOTIDE SEQUENCE [LARGE SCALE GENOMIC DNA]</scope>
    <source>
        <strain evidence="4">M6</strain>
    </source>
</reference>
<gene>
    <name evidence="3" type="ORF">BHQ18_26965</name>
</gene>
<protein>
    <submittedName>
        <fullName evidence="3">Uncharacterized protein</fullName>
    </submittedName>
</protein>
<name>A0A1E3RAP6_MYCFV</name>
<feature type="region of interest" description="Disordered" evidence="1">
    <location>
        <begin position="30"/>
        <end position="92"/>
    </location>
</feature>
<dbReference type="PROSITE" id="PS51257">
    <property type="entry name" value="PROKAR_LIPOPROTEIN"/>
    <property type="match status" value="1"/>
</dbReference>
<evidence type="ECO:0000313" key="4">
    <source>
        <dbReference type="Proteomes" id="UP000094053"/>
    </source>
</evidence>
<sequence>MNSVHVRRRIAVLAGGAAALAMVMFTASCAQEETPEETTTTTTTEMPSPTSSPTEAPVEPTDKAPRIDPGGPNPFSPTVIAPPAPTAPPGDN</sequence>
<evidence type="ECO:0000256" key="2">
    <source>
        <dbReference type="SAM" id="SignalP"/>
    </source>
</evidence>
<dbReference type="EMBL" id="MIHA01000031">
    <property type="protein sequence ID" value="ODQ86462.1"/>
    <property type="molecule type" value="Genomic_DNA"/>
</dbReference>
<feature type="chain" id="PRO_5009134685" evidence="2">
    <location>
        <begin position="31"/>
        <end position="92"/>
    </location>
</feature>
<accession>A0A1E3RAP6</accession>
<keyword evidence="4" id="KW-1185">Reference proteome</keyword>
<organism evidence="3 4">
    <name type="scientific">Mycolicibacterium flavescens</name>
    <name type="common">Mycobacterium flavescens</name>
    <dbReference type="NCBI Taxonomy" id="1776"/>
    <lineage>
        <taxon>Bacteria</taxon>
        <taxon>Bacillati</taxon>
        <taxon>Actinomycetota</taxon>
        <taxon>Actinomycetes</taxon>
        <taxon>Mycobacteriales</taxon>
        <taxon>Mycobacteriaceae</taxon>
        <taxon>Mycolicibacterium</taxon>
    </lineage>
</organism>
<comment type="caution">
    <text evidence="3">The sequence shown here is derived from an EMBL/GenBank/DDBJ whole genome shotgun (WGS) entry which is preliminary data.</text>
</comment>
<feature type="compositionally biased region" description="Pro residues" evidence="1">
    <location>
        <begin position="71"/>
        <end position="92"/>
    </location>
</feature>
<dbReference type="RefSeq" id="WP_069416719.1">
    <property type="nucleotide sequence ID" value="NZ_JACKUL010000026.1"/>
</dbReference>
<evidence type="ECO:0000313" key="3">
    <source>
        <dbReference type="EMBL" id="ODQ86462.1"/>
    </source>
</evidence>
<feature type="signal peptide" evidence="2">
    <location>
        <begin position="1"/>
        <end position="30"/>
    </location>
</feature>